<organism evidence="2 3">
    <name type="scientific">Meganyctiphanes norvegica</name>
    <name type="common">Northern krill</name>
    <name type="synonym">Thysanopoda norvegica</name>
    <dbReference type="NCBI Taxonomy" id="48144"/>
    <lineage>
        <taxon>Eukaryota</taxon>
        <taxon>Metazoa</taxon>
        <taxon>Ecdysozoa</taxon>
        <taxon>Arthropoda</taxon>
        <taxon>Crustacea</taxon>
        <taxon>Multicrustacea</taxon>
        <taxon>Malacostraca</taxon>
        <taxon>Eumalacostraca</taxon>
        <taxon>Eucarida</taxon>
        <taxon>Euphausiacea</taxon>
        <taxon>Euphausiidae</taxon>
        <taxon>Meganyctiphanes</taxon>
    </lineage>
</organism>
<feature type="compositionally biased region" description="Polar residues" evidence="1">
    <location>
        <begin position="77"/>
        <end position="87"/>
    </location>
</feature>
<protein>
    <submittedName>
        <fullName evidence="2">Uncharacterized protein</fullName>
    </submittedName>
</protein>
<gene>
    <name evidence="2" type="ORF">MNOR_LOCUS38663</name>
</gene>
<feature type="region of interest" description="Disordered" evidence="1">
    <location>
        <begin position="77"/>
        <end position="99"/>
    </location>
</feature>
<sequence length="114" mass="12306">MYVTHITINNQLMVSNTLMANSPPATIEKYMNHSQKPKVSLSLSSGSSIIIIPSMNTSTMIPFVFLQDMATSSSEYSIPEMQNFTEKSSSSSNSEASSDLATTGLITSYPLTVA</sequence>
<keyword evidence="3" id="KW-1185">Reference proteome</keyword>
<comment type="caution">
    <text evidence="2">The sequence shown here is derived from an EMBL/GenBank/DDBJ whole genome shotgun (WGS) entry which is preliminary data.</text>
</comment>
<reference evidence="2 3" key="1">
    <citation type="submission" date="2024-05" db="EMBL/GenBank/DDBJ databases">
        <authorList>
            <person name="Wallberg A."/>
        </authorList>
    </citation>
    <scope>NUCLEOTIDE SEQUENCE [LARGE SCALE GENOMIC DNA]</scope>
</reference>
<accession>A0AAV2SN35</accession>
<evidence type="ECO:0000256" key="1">
    <source>
        <dbReference type="SAM" id="MobiDB-lite"/>
    </source>
</evidence>
<dbReference type="EMBL" id="CAXKWB010090420">
    <property type="protein sequence ID" value="CAL4214784.1"/>
    <property type="molecule type" value="Genomic_DNA"/>
</dbReference>
<name>A0AAV2SN35_MEGNR</name>
<dbReference type="AlphaFoldDB" id="A0AAV2SN35"/>
<evidence type="ECO:0000313" key="3">
    <source>
        <dbReference type="Proteomes" id="UP001497623"/>
    </source>
</evidence>
<dbReference type="Proteomes" id="UP001497623">
    <property type="component" value="Unassembled WGS sequence"/>
</dbReference>
<proteinExistence type="predicted"/>
<evidence type="ECO:0000313" key="2">
    <source>
        <dbReference type="EMBL" id="CAL4214784.1"/>
    </source>
</evidence>
<feature type="compositionally biased region" description="Low complexity" evidence="1">
    <location>
        <begin position="88"/>
        <end position="98"/>
    </location>
</feature>